<feature type="binding site" evidence="8">
    <location>
        <position position="113"/>
    </location>
    <ligand>
        <name>GTP</name>
        <dbReference type="ChEBI" id="CHEBI:37565"/>
    </ligand>
</feature>
<dbReference type="EC" id="2.7.7.77" evidence="8"/>
<keyword evidence="5 8" id="KW-0460">Magnesium</keyword>
<dbReference type="GO" id="GO:0005525">
    <property type="term" value="F:GTP binding"/>
    <property type="evidence" value="ECO:0007669"/>
    <property type="project" value="UniProtKB-UniRule"/>
</dbReference>
<accession>A0A5R9GBD1</accession>
<organism evidence="10 11">
    <name type="scientific">Paenibacillus antri</name>
    <dbReference type="NCBI Taxonomy" id="2582848"/>
    <lineage>
        <taxon>Bacteria</taxon>
        <taxon>Bacillati</taxon>
        <taxon>Bacillota</taxon>
        <taxon>Bacilli</taxon>
        <taxon>Bacillales</taxon>
        <taxon>Paenibacillaceae</taxon>
        <taxon>Paenibacillus</taxon>
    </lineage>
</organism>
<keyword evidence="7 8" id="KW-0501">Molybdenum cofactor biosynthesis</keyword>
<reference evidence="10 11" key="1">
    <citation type="submission" date="2019-05" db="EMBL/GenBank/DDBJ databases">
        <authorList>
            <person name="Narsing Rao M.P."/>
            <person name="Li W.J."/>
        </authorList>
    </citation>
    <scope>NUCLEOTIDE SEQUENCE [LARGE SCALE GENOMIC DNA]</scope>
    <source>
        <strain evidence="10 11">SYSU_K30003</strain>
    </source>
</reference>
<dbReference type="GO" id="GO:0005737">
    <property type="term" value="C:cytoplasm"/>
    <property type="evidence" value="ECO:0007669"/>
    <property type="project" value="UniProtKB-SubCell"/>
</dbReference>
<dbReference type="GO" id="GO:0061603">
    <property type="term" value="F:molybdenum cofactor guanylyltransferase activity"/>
    <property type="evidence" value="ECO:0007669"/>
    <property type="project" value="UniProtKB-EC"/>
</dbReference>
<keyword evidence="11" id="KW-1185">Reference proteome</keyword>
<dbReference type="PANTHER" id="PTHR19136:SF81">
    <property type="entry name" value="MOLYBDENUM COFACTOR GUANYLYLTRANSFERASE"/>
    <property type="match status" value="1"/>
</dbReference>
<dbReference type="GO" id="GO:0006777">
    <property type="term" value="P:Mo-molybdopterin cofactor biosynthetic process"/>
    <property type="evidence" value="ECO:0007669"/>
    <property type="project" value="UniProtKB-KW"/>
</dbReference>
<dbReference type="GO" id="GO:0046872">
    <property type="term" value="F:metal ion binding"/>
    <property type="evidence" value="ECO:0007669"/>
    <property type="project" value="UniProtKB-KW"/>
</dbReference>
<comment type="subcellular location">
    <subcellularLocation>
        <location evidence="8">Cytoplasm</location>
    </subcellularLocation>
</comment>
<dbReference type="Proteomes" id="UP000309676">
    <property type="component" value="Unassembled WGS sequence"/>
</dbReference>
<keyword evidence="3 8" id="KW-0479">Metal-binding</keyword>
<dbReference type="SUPFAM" id="SSF53448">
    <property type="entry name" value="Nucleotide-diphospho-sugar transferases"/>
    <property type="match status" value="1"/>
</dbReference>
<evidence type="ECO:0000256" key="3">
    <source>
        <dbReference type="ARBA" id="ARBA00022723"/>
    </source>
</evidence>
<comment type="catalytic activity">
    <reaction evidence="8">
        <text>Mo-molybdopterin + GTP + H(+) = Mo-molybdopterin guanine dinucleotide + diphosphate</text>
        <dbReference type="Rhea" id="RHEA:34243"/>
        <dbReference type="ChEBI" id="CHEBI:15378"/>
        <dbReference type="ChEBI" id="CHEBI:33019"/>
        <dbReference type="ChEBI" id="CHEBI:37565"/>
        <dbReference type="ChEBI" id="CHEBI:71302"/>
        <dbReference type="ChEBI" id="CHEBI:71310"/>
        <dbReference type="EC" id="2.7.7.77"/>
    </reaction>
</comment>
<feature type="binding site" evidence="8">
    <location>
        <position position="113"/>
    </location>
    <ligand>
        <name>Mg(2+)</name>
        <dbReference type="ChEBI" id="CHEBI:18420"/>
    </ligand>
</feature>
<keyword evidence="4 8" id="KW-0547">Nucleotide-binding</keyword>
<keyword evidence="6 8" id="KW-0342">GTP-binding</keyword>
<gene>
    <name evidence="8" type="primary">mobA</name>
    <name evidence="10" type="ORF">FE782_20640</name>
</gene>
<evidence type="ECO:0000313" key="11">
    <source>
        <dbReference type="Proteomes" id="UP000309676"/>
    </source>
</evidence>
<evidence type="ECO:0000259" key="9">
    <source>
        <dbReference type="Pfam" id="PF12804"/>
    </source>
</evidence>
<dbReference type="Pfam" id="PF12804">
    <property type="entry name" value="NTP_transf_3"/>
    <property type="match status" value="1"/>
</dbReference>
<keyword evidence="2 8" id="KW-0808">Transferase</keyword>
<dbReference type="HAMAP" id="MF_00316">
    <property type="entry name" value="MobA"/>
    <property type="match status" value="1"/>
</dbReference>
<comment type="function">
    <text evidence="8">Transfers a GMP moiety from GTP to Mo-molybdopterin (Mo-MPT) cofactor (Moco or molybdenum cofactor) to form Mo-molybdopterin guanine dinucleotide (Mo-MGD) cofactor.</text>
</comment>
<evidence type="ECO:0000256" key="5">
    <source>
        <dbReference type="ARBA" id="ARBA00022842"/>
    </source>
</evidence>
<evidence type="ECO:0000256" key="4">
    <source>
        <dbReference type="ARBA" id="ARBA00022741"/>
    </source>
</evidence>
<evidence type="ECO:0000256" key="7">
    <source>
        <dbReference type="ARBA" id="ARBA00023150"/>
    </source>
</evidence>
<dbReference type="CDD" id="cd02503">
    <property type="entry name" value="MobA"/>
    <property type="match status" value="1"/>
</dbReference>
<evidence type="ECO:0000313" key="10">
    <source>
        <dbReference type="EMBL" id="TLS50434.1"/>
    </source>
</evidence>
<proteinExistence type="inferred from homology"/>
<keyword evidence="10" id="KW-0548">Nucleotidyltransferase</keyword>
<dbReference type="Gene3D" id="3.90.550.10">
    <property type="entry name" value="Spore Coat Polysaccharide Biosynthesis Protein SpsA, Chain A"/>
    <property type="match status" value="1"/>
</dbReference>
<dbReference type="AlphaFoldDB" id="A0A5R9GBD1"/>
<evidence type="ECO:0000256" key="1">
    <source>
        <dbReference type="ARBA" id="ARBA00022490"/>
    </source>
</evidence>
<comment type="cofactor">
    <cofactor evidence="8">
        <name>Mg(2+)</name>
        <dbReference type="ChEBI" id="CHEBI:18420"/>
    </cofactor>
</comment>
<keyword evidence="1 8" id="KW-0963">Cytoplasm</keyword>
<feature type="binding site" evidence="8">
    <location>
        <position position="36"/>
    </location>
    <ligand>
        <name>GTP</name>
        <dbReference type="ChEBI" id="CHEBI:37565"/>
    </ligand>
</feature>
<evidence type="ECO:0000256" key="6">
    <source>
        <dbReference type="ARBA" id="ARBA00023134"/>
    </source>
</evidence>
<feature type="domain" description="MobA-like NTP transferase" evidence="9">
    <location>
        <begin position="20"/>
        <end position="175"/>
    </location>
</feature>
<evidence type="ECO:0000256" key="8">
    <source>
        <dbReference type="HAMAP-Rule" id="MF_00316"/>
    </source>
</evidence>
<comment type="similarity">
    <text evidence="8">Belongs to the MobA family.</text>
</comment>
<dbReference type="InterPro" id="IPR025877">
    <property type="entry name" value="MobA-like_NTP_Trfase"/>
</dbReference>
<dbReference type="PANTHER" id="PTHR19136">
    <property type="entry name" value="MOLYBDENUM COFACTOR GUANYLYLTRANSFERASE"/>
    <property type="match status" value="1"/>
</dbReference>
<feature type="binding site" evidence="8">
    <location>
        <position position="84"/>
    </location>
    <ligand>
        <name>GTP</name>
        <dbReference type="ChEBI" id="CHEBI:37565"/>
    </ligand>
</feature>
<comment type="domain">
    <text evidence="8">The N-terminal domain determines nucleotide recognition and specific binding, while the C-terminal domain determines the specific binding to the target protein.</text>
</comment>
<name>A0A5R9GBD1_9BACL</name>
<comment type="caution">
    <text evidence="8">Lacks conserved residue(s) required for the propagation of feature annotation.</text>
</comment>
<dbReference type="EMBL" id="VCIW01000015">
    <property type="protein sequence ID" value="TLS50434.1"/>
    <property type="molecule type" value="Genomic_DNA"/>
</dbReference>
<dbReference type="InterPro" id="IPR029044">
    <property type="entry name" value="Nucleotide-diphossugar_trans"/>
</dbReference>
<protein>
    <recommendedName>
        <fullName evidence="8">Probable molybdenum cofactor guanylyltransferase</fullName>
        <shortName evidence="8">MoCo guanylyltransferase</shortName>
        <ecNumber evidence="8">2.7.7.77</ecNumber>
    </recommendedName>
    <alternativeName>
        <fullName evidence="8">GTP:molybdopterin guanylyltransferase</fullName>
    </alternativeName>
    <alternativeName>
        <fullName evidence="8">Mo-MPT guanylyltransferase</fullName>
    </alternativeName>
    <alternativeName>
        <fullName evidence="8">Molybdopterin guanylyltransferase</fullName>
    </alternativeName>
    <alternativeName>
        <fullName evidence="8">Molybdopterin-guanine dinucleotide synthase</fullName>
        <shortName evidence="8">MGD synthase</shortName>
    </alternativeName>
</protein>
<comment type="caution">
    <text evidence="10">The sequence shown here is derived from an EMBL/GenBank/DDBJ whole genome shotgun (WGS) entry which is preliminary data.</text>
</comment>
<feature type="binding site" evidence="8">
    <location>
        <begin position="23"/>
        <end position="25"/>
    </location>
    <ligand>
        <name>GTP</name>
        <dbReference type="ChEBI" id="CHEBI:37565"/>
    </ligand>
</feature>
<evidence type="ECO:0000256" key="2">
    <source>
        <dbReference type="ARBA" id="ARBA00022679"/>
    </source>
</evidence>
<sequence>MAMTSSSELESEVRQAMLSGIILAGGPNRRMGGSPKSLLRFGGESLVERQVREMRRLCDEMIVVTDDPLPYLRLLDRNVRIITDYYKAKGPLVGIHAGLMLATHPQAWIVGCDMPYVSADAAAVQRETLRSGAQAAVPHVNGGLYPLHGLYDRSCAQDAAKLIESGETSATALLKHVAWKEVRESAFVERGLSIRFVANVNTKEDYEAIRSELEPSMTIKECEVS</sequence>
<dbReference type="InterPro" id="IPR013482">
    <property type="entry name" value="Molybde_CF_guanTrfase"/>
</dbReference>